<feature type="chain" id="PRO_5043981464" evidence="1">
    <location>
        <begin position="38"/>
        <end position="219"/>
    </location>
</feature>
<dbReference type="Proteomes" id="UP001242995">
    <property type="component" value="Unassembled WGS sequence"/>
</dbReference>
<dbReference type="Proteomes" id="UP001230951">
    <property type="component" value="Unassembled WGS sequence"/>
</dbReference>
<dbReference type="RefSeq" id="WP_306961882.1">
    <property type="nucleotide sequence ID" value="NZ_JAUSRG010000007.1"/>
</dbReference>
<comment type="caution">
    <text evidence="2">The sequence shown here is derived from an EMBL/GenBank/DDBJ whole genome shotgun (WGS) entry which is preliminary data.</text>
</comment>
<keyword evidence="4" id="KW-1185">Reference proteome</keyword>
<proteinExistence type="predicted"/>
<evidence type="ECO:0000313" key="3">
    <source>
        <dbReference type="EMBL" id="MDQ0181792.1"/>
    </source>
</evidence>
<accession>A0AAW8DH69</accession>
<evidence type="ECO:0000313" key="2">
    <source>
        <dbReference type="EMBL" id="MDP9905700.1"/>
    </source>
</evidence>
<dbReference type="AlphaFoldDB" id="A0AAW8DH69"/>
<organism evidence="2 5">
    <name type="scientific">Arthrobacter bambusae</name>
    <dbReference type="NCBI Taxonomy" id="1338426"/>
    <lineage>
        <taxon>Bacteria</taxon>
        <taxon>Bacillati</taxon>
        <taxon>Actinomycetota</taxon>
        <taxon>Actinomycetes</taxon>
        <taxon>Micrococcales</taxon>
        <taxon>Micrococcaceae</taxon>
        <taxon>Arthrobacter</taxon>
    </lineage>
</organism>
<evidence type="ECO:0000313" key="5">
    <source>
        <dbReference type="Proteomes" id="UP001242995"/>
    </source>
</evidence>
<gene>
    <name evidence="2" type="ORF">J2S90_002671</name>
    <name evidence="3" type="ORF">J2S93_003231</name>
</gene>
<evidence type="ECO:0000313" key="4">
    <source>
        <dbReference type="Proteomes" id="UP001230951"/>
    </source>
</evidence>
<keyword evidence="1" id="KW-0732">Signal</keyword>
<protein>
    <submittedName>
        <fullName evidence="2">Uncharacterized protein</fullName>
    </submittedName>
</protein>
<evidence type="ECO:0000256" key="1">
    <source>
        <dbReference type="SAM" id="SignalP"/>
    </source>
</evidence>
<name>A0AAW8DH69_9MICC</name>
<reference evidence="2 4" key="1">
    <citation type="submission" date="2023-07" db="EMBL/GenBank/DDBJ databases">
        <title>Sorghum-associated microbial communities from plants grown in Nebraska, USA.</title>
        <authorList>
            <person name="Schachtman D."/>
        </authorList>
    </citation>
    <scope>NUCLEOTIDE SEQUENCE</scope>
    <source>
        <strain evidence="2">DS1006</strain>
        <strain evidence="3 4">DS1016</strain>
    </source>
</reference>
<feature type="signal peptide" evidence="1">
    <location>
        <begin position="1"/>
        <end position="37"/>
    </location>
</feature>
<dbReference type="EMBL" id="JAUSRG010000007">
    <property type="protein sequence ID" value="MDP9905700.1"/>
    <property type="molecule type" value="Genomic_DNA"/>
</dbReference>
<dbReference type="EMBL" id="JAUSTF010000007">
    <property type="protein sequence ID" value="MDQ0181792.1"/>
    <property type="molecule type" value="Genomic_DNA"/>
</dbReference>
<sequence>MKRPVWQGVGQRSGKLRLAVTAGALVAATVTATSAAAYDFANLNIVGEALIETPRFDIGVVRDNGTVEQADTEAGFDWAVAGAADLIPGRSVVTMIPVFNNTSVFKADTSFKIILRNGDGTVAAGVPNILPFLTFTAADETGKVLFTNVRWDQAKGSLGVLEPRWGAVLNQGDAYTPAADGSAKKLKLTITYVDGPDVEKYNGGQTALAVHFDAVSVAP</sequence>